<keyword evidence="3 5" id="KW-0863">Zinc-finger</keyword>
<organism evidence="8 9">
    <name type="scientific">Lentinula boryana</name>
    <dbReference type="NCBI Taxonomy" id="40481"/>
    <lineage>
        <taxon>Eukaryota</taxon>
        <taxon>Fungi</taxon>
        <taxon>Dikarya</taxon>
        <taxon>Basidiomycota</taxon>
        <taxon>Agaricomycotina</taxon>
        <taxon>Agaricomycetes</taxon>
        <taxon>Agaricomycetidae</taxon>
        <taxon>Agaricales</taxon>
        <taxon>Marasmiineae</taxon>
        <taxon>Omphalotaceae</taxon>
        <taxon>Lentinula</taxon>
    </lineage>
</organism>
<proteinExistence type="predicted"/>
<evidence type="ECO:0000256" key="3">
    <source>
        <dbReference type="ARBA" id="ARBA00022771"/>
    </source>
</evidence>
<accession>A0ABQ8QKL9</accession>
<feature type="domain" description="C2H2-type" evidence="7">
    <location>
        <begin position="19"/>
        <end position="46"/>
    </location>
</feature>
<dbReference type="PANTHER" id="PTHR24403:SF67">
    <property type="entry name" value="FI01116P-RELATED"/>
    <property type="match status" value="1"/>
</dbReference>
<dbReference type="PANTHER" id="PTHR24403">
    <property type="entry name" value="ZINC FINGER PROTEIN"/>
    <property type="match status" value="1"/>
</dbReference>
<dbReference type="SMART" id="SM00355">
    <property type="entry name" value="ZnF_C2H2"/>
    <property type="match status" value="3"/>
</dbReference>
<evidence type="ECO:0000256" key="4">
    <source>
        <dbReference type="ARBA" id="ARBA00022833"/>
    </source>
</evidence>
<keyword evidence="2" id="KW-0677">Repeat</keyword>
<dbReference type="PROSITE" id="PS50157">
    <property type="entry name" value="ZINC_FINGER_C2H2_2"/>
    <property type="match status" value="1"/>
</dbReference>
<sequence length="328" mass="35665">MPATRRTTASSAQGADGPFKCPLCETYIARKADLKRHGKIHSDEKYKCPHRTEGCMFSTRQKSNLRTHLAQHDPSLQQHCPECEFKCNDQSSLIRHRKFKHGYVPKPQASPVRPLRFLPPAVPGVAGSTLALSDSHRTERSPQIDRAAVVNRSHPSSAFNQTSKPSKHDKPAHAGNFDAPVAPVIPPPPYDCGDQLPLEKLYYPLAEYPYPSEDPSKLESLWPMPHSGRPDFSRQSRNLTGSRMGMNFATSEVVAAGNFGQGMAMANNLVMGVGMNVNGRLTPVALVPALSTMSTHGGYSLAHGNSNTVTGSTVEAGPTSANGIPRYF</sequence>
<gene>
    <name evidence="8" type="ORF">F5050DRAFT_1071109</name>
</gene>
<evidence type="ECO:0000256" key="2">
    <source>
        <dbReference type="ARBA" id="ARBA00022737"/>
    </source>
</evidence>
<dbReference type="InterPro" id="IPR036236">
    <property type="entry name" value="Znf_C2H2_sf"/>
</dbReference>
<comment type="caution">
    <text evidence="8">The sequence shown here is derived from an EMBL/GenBank/DDBJ whole genome shotgun (WGS) entry which is preliminary data.</text>
</comment>
<keyword evidence="4" id="KW-0862">Zinc</keyword>
<dbReference type="EMBL" id="MU790545">
    <property type="protein sequence ID" value="KAJ3999090.1"/>
    <property type="molecule type" value="Genomic_DNA"/>
</dbReference>
<keyword evidence="1" id="KW-0479">Metal-binding</keyword>
<dbReference type="Gene3D" id="3.30.160.60">
    <property type="entry name" value="Classic Zinc Finger"/>
    <property type="match status" value="2"/>
</dbReference>
<protein>
    <recommendedName>
        <fullName evidence="7">C2H2-type domain-containing protein</fullName>
    </recommendedName>
</protein>
<dbReference type="InterPro" id="IPR013087">
    <property type="entry name" value="Znf_C2H2_type"/>
</dbReference>
<dbReference type="Proteomes" id="UP001163828">
    <property type="component" value="Unassembled WGS sequence"/>
</dbReference>
<evidence type="ECO:0000313" key="9">
    <source>
        <dbReference type="Proteomes" id="UP001163828"/>
    </source>
</evidence>
<feature type="region of interest" description="Disordered" evidence="6">
    <location>
        <begin position="131"/>
        <end position="182"/>
    </location>
</feature>
<feature type="compositionally biased region" description="Polar residues" evidence="6">
    <location>
        <begin position="153"/>
        <end position="164"/>
    </location>
</feature>
<dbReference type="InterPro" id="IPR050688">
    <property type="entry name" value="Zinc_finger/UBP_domain"/>
</dbReference>
<evidence type="ECO:0000256" key="5">
    <source>
        <dbReference type="PROSITE-ProRule" id="PRU00042"/>
    </source>
</evidence>
<dbReference type="SUPFAM" id="SSF57667">
    <property type="entry name" value="beta-beta-alpha zinc fingers"/>
    <property type="match status" value="1"/>
</dbReference>
<reference evidence="8" key="1">
    <citation type="submission" date="2022-08" db="EMBL/GenBank/DDBJ databases">
        <authorList>
            <consortium name="DOE Joint Genome Institute"/>
            <person name="Min B."/>
            <person name="Riley R."/>
            <person name="Sierra-Patev S."/>
            <person name="Naranjo-Ortiz M."/>
            <person name="Looney B."/>
            <person name="Konkel Z."/>
            <person name="Slot J.C."/>
            <person name="Sakamoto Y."/>
            <person name="Steenwyk J.L."/>
            <person name="Rokas A."/>
            <person name="Carro J."/>
            <person name="Camarero S."/>
            <person name="Ferreira P."/>
            <person name="Molpeceres G."/>
            <person name="Ruiz-Duenas F.J."/>
            <person name="Serrano A."/>
            <person name="Henrissat B."/>
            <person name="Drula E."/>
            <person name="Hughes K.W."/>
            <person name="Mata J.L."/>
            <person name="Ishikawa N.K."/>
            <person name="Vargas-Isla R."/>
            <person name="Ushijima S."/>
            <person name="Smith C.A."/>
            <person name="Ahrendt S."/>
            <person name="Andreopoulos W."/>
            <person name="He G."/>
            <person name="Labutti K."/>
            <person name="Lipzen A."/>
            <person name="Ng V."/>
            <person name="Sandor L."/>
            <person name="Barry K."/>
            <person name="Martinez A.T."/>
            <person name="Xiao Y."/>
            <person name="Gibbons J.G."/>
            <person name="Terashima K."/>
            <person name="Hibbett D.S."/>
            <person name="Grigoriev I.V."/>
        </authorList>
    </citation>
    <scope>NUCLEOTIDE SEQUENCE</scope>
    <source>
        <strain evidence="8">TFB10827</strain>
    </source>
</reference>
<dbReference type="PROSITE" id="PS00028">
    <property type="entry name" value="ZINC_FINGER_C2H2_1"/>
    <property type="match status" value="2"/>
</dbReference>
<evidence type="ECO:0000256" key="1">
    <source>
        <dbReference type="ARBA" id="ARBA00022723"/>
    </source>
</evidence>
<evidence type="ECO:0000313" key="8">
    <source>
        <dbReference type="EMBL" id="KAJ3999090.1"/>
    </source>
</evidence>
<evidence type="ECO:0000256" key="6">
    <source>
        <dbReference type="SAM" id="MobiDB-lite"/>
    </source>
</evidence>
<feature type="compositionally biased region" description="Basic and acidic residues" evidence="6">
    <location>
        <begin position="134"/>
        <end position="143"/>
    </location>
</feature>
<name>A0ABQ8QKL9_9AGAR</name>
<evidence type="ECO:0000259" key="7">
    <source>
        <dbReference type="PROSITE" id="PS50157"/>
    </source>
</evidence>
<keyword evidence="9" id="KW-1185">Reference proteome</keyword>